<evidence type="ECO:0000256" key="1">
    <source>
        <dbReference type="SAM" id="MobiDB-lite"/>
    </source>
</evidence>
<protein>
    <submittedName>
        <fullName evidence="2">Uncharacterized protein LOC109096276 isoform X2</fullName>
    </submittedName>
</protein>
<accession>A0A9R0A7R9</accession>
<dbReference type="RefSeq" id="XP_042586896.1">
    <property type="nucleotide sequence ID" value="XM_042730962.1"/>
</dbReference>
<organism evidence="2">
    <name type="scientific">Cyprinus carpio</name>
    <name type="common">Common carp</name>
    <dbReference type="NCBI Taxonomy" id="7962"/>
    <lineage>
        <taxon>Eukaryota</taxon>
        <taxon>Metazoa</taxon>
        <taxon>Chordata</taxon>
        <taxon>Craniata</taxon>
        <taxon>Vertebrata</taxon>
        <taxon>Euteleostomi</taxon>
        <taxon>Actinopterygii</taxon>
        <taxon>Neopterygii</taxon>
        <taxon>Teleostei</taxon>
        <taxon>Ostariophysi</taxon>
        <taxon>Cypriniformes</taxon>
        <taxon>Cyprinidae</taxon>
        <taxon>Cyprininae</taxon>
        <taxon>Cyprinus</taxon>
    </lineage>
</organism>
<dbReference type="Proteomes" id="UP001155660">
    <property type="component" value="Chromosome B9"/>
</dbReference>
<dbReference type="GeneID" id="109096276"/>
<evidence type="ECO:0000313" key="2">
    <source>
        <dbReference type="RefSeq" id="XP_042586896.1"/>
    </source>
</evidence>
<proteinExistence type="predicted"/>
<gene>
    <name evidence="2" type="primary">LOC109096276</name>
</gene>
<name>A0A9R0A7R9_CYPCA</name>
<dbReference type="AlphaFoldDB" id="A0A9R0A7R9"/>
<reference evidence="2" key="1">
    <citation type="submission" date="2025-08" db="UniProtKB">
        <authorList>
            <consortium name="RefSeq"/>
        </authorList>
    </citation>
    <scope>IDENTIFICATION</scope>
    <source>
        <tissue evidence="2">Muscle</tissue>
    </source>
</reference>
<sequence length="409" mass="46028">MDVNLTISLMRGQMGAVIEKAVNVAVETVLGEMIRVVGLKFEEIKREMTAKEKENENIRRMLETSRCQMKTMRKYISVLSAEEPSRRLYQGDGDRATTSTGMHCRRGPMSNPPNPCPRPRVSEPAPVTLAGPSWVRQQMHMSKETLRSENHIPEVDIEETHGSTIHKVENSSSHLVDSQVLLSETSDPIWGQNPLASAETGHTDMPDSGVLSAPMMADECVSSQMTNTLTFGAPSLKIKQEEAEVEIVCVKDEPAEAGSIPRFEYSNAELHQPTGEPELGVSLDLPSSFQALQSPSTSADLAIPAFISVDPTTYTVMAKTAAEKQREYRARRDADPARRETYLRSERERWRRDVETGKKKRIGDLCEKAQRWRRKQWREAKERQKRSFFKLIATPPDNPEPSLMVLLQP</sequence>
<feature type="region of interest" description="Disordered" evidence="1">
    <location>
        <begin position="89"/>
        <end position="119"/>
    </location>
</feature>